<evidence type="ECO:0000313" key="3">
    <source>
        <dbReference type="Proteomes" id="UP001222325"/>
    </source>
</evidence>
<dbReference type="AlphaFoldDB" id="A0AAD6TVS7"/>
<organism evidence="2 3">
    <name type="scientific">Mycena belliarum</name>
    <dbReference type="NCBI Taxonomy" id="1033014"/>
    <lineage>
        <taxon>Eukaryota</taxon>
        <taxon>Fungi</taxon>
        <taxon>Dikarya</taxon>
        <taxon>Basidiomycota</taxon>
        <taxon>Agaricomycotina</taxon>
        <taxon>Agaricomycetes</taxon>
        <taxon>Agaricomycetidae</taxon>
        <taxon>Agaricales</taxon>
        <taxon>Marasmiineae</taxon>
        <taxon>Mycenaceae</taxon>
        <taxon>Mycena</taxon>
    </lineage>
</organism>
<keyword evidence="3" id="KW-1185">Reference proteome</keyword>
<comment type="caution">
    <text evidence="2">The sequence shown here is derived from an EMBL/GenBank/DDBJ whole genome shotgun (WGS) entry which is preliminary data.</text>
</comment>
<evidence type="ECO:0000256" key="1">
    <source>
        <dbReference type="SAM" id="MobiDB-lite"/>
    </source>
</evidence>
<gene>
    <name evidence="2" type="ORF">B0H15DRAFT_862469</name>
</gene>
<feature type="compositionally biased region" description="Basic and acidic residues" evidence="1">
    <location>
        <begin position="32"/>
        <end position="49"/>
    </location>
</feature>
<dbReference type="Proteomes" id="UP001222325">
    <property type="component" value="Unassembled WGS sequence"/>
</dbReference>
<name>A0AAD6TVS7_9AGAR</name>
<protein>
    <submittedName>
        <fullName evidence="2">Uncharacterized protein</fullName>
    </submittedName>
</protein>
<reference evidence="2" key="1">
    <citation type="submission" date="2023-03" db="EMBL/GenBank/DDBJ databases">
        <title>Massive genome expansion in bonnet fungi (Mycena s.s.) driven by repeated elements and novel gene families across ecological guilds.</title>
        <authorList>
            <consortium name="Lawrence Berkeley National Laboratory"/>
            <person name="Harder C.B."/>
            <person name="Miyauchi S."/>
            <person name="Viragh M."/>
            <person name="Kuo A."/>
            <person name="Thoen E."/>
            <person name="Andreopoulos B."/>
            <person name="Lu D."/>
            <person name="Skrede I."/>
            <person name="Drula E."/>
            <person name="Henrissat B."/>
            <person name="Morin E."/>
            <person name="Kohler A."/>
            <person name="Barry K."/>
            <person name="LaButti K."/>
            <person name="Morin E."/>
            <person name="Salamov A."/>
            <person name="Lipzen A."/>
            <person name="Mereny Z."/>
            <person name="Hegedus B."/>
            <person name="Baldrian P."/>
            <person name="Stursova M."/>
            <person name="Weitz H."/>
            <person name="Taylor A."/>
            <person name="Grigoriev I.V."/>
            <person name="Nagy L.G."/>
            <person name="Martin F."/>
            <person name="Kauserud H."/>
        </authorList>
    </citation>
    <scope>NUCLEOTIDE SEQUENCE</scope>
    <source>
        <strain evidence="2">CBHHK173m</strain>
    </source>
</reference>
<proteinExistence type="predicted"/>
<evidence type="ECO:0000313" key="2">
    <source>
        <dbReference type="EMBL" id="KAJ7077133.1"/>
    </source>
</evidence>
<dbReference type="EMBL" id="JARJCN010000075">
    <property type="protein sequence ID" value="KAJ7077133.1"/>
    <property type="molecule type" value="Genomic_DNA"/>
</dbReference>
<accession>A0AAD6TVS7</accession>
<sequence length="82" mass="9238">MTQRSILVMVWYGFGSGATSQQSGVGEVSEAETERTRRGPSRWSRDGSRTKSSAKIFLFIFLDACHFFSRHSRPSHIYSSCS</sequence>
<feature type="region of interest" description="Disordered" evidence="1">
    <location>
        <begin position="18"/>
        <end position="50"/>
    </location>
</feature>